<proteinExistence type="predicted"/>
<dbReference type="RefSeq" id="WP_301726433.1">
    <property type="nucleotide sequence ID" value="NZ_JAUJWW010000004.1"/>
</dbReference>
<dbReference type="EMBL" id="JAUJWW010000004">
    <property type="protein sequence ID" value="MDN7227866.1"/>
    <property type="molecule type" value="Genomic_DNA"/>
</dbReference>
<comment type="caution">
    <text evidence="1">The sequence shown here is derived from an EMBL/GenBank/DDBJ whole genome shotgun (WGS) entry which is preliminary data.</text>
</comment>
<gene>
    <name evidence="1" type="ORF">QWY15_11205</name>
</gene>
<evidence type="ECO:0000313" key="2">
    <source>
        <dbReference type="Proteomes" id="UP001172054"/>
    </source>
</evidence>
<organism evidence="1 2">
    <name type="scientific">Planococcus liqunii</name>
    <dbReference type="NCBI Taxonomy" id="3058394"/>
    <lineage>
        <taxon>Bacteria</taxon>
        <taxon>Bacillati</taxon>
        <taxon>Bacillota</taxon>
        <taxon>Bacilli</taxon>
        <taxon>Bacillales</taxon>
        <taxon>Caryophanaceae</taxon>
        <taxon>Planococcus</taxon>
    </lineage>
</organism>
<evidence type="ECO:0000313" key="1">
    <source>
        <dbReference type="EMBL" id="MDN7227866.1"/>
    </source>
</evidence>
<sequence length="88" mass="10363">MNVDVILGNNIDTAMWVRNLRENEAECIIVIDYEWKDEPLEIEDAVYMSAIHAQKYLKKFNTVNYYKSLYAYPGMQGNMSSLYKKDKN</sequence>
<reference evidence="1 2" key="1">
    <citation type="submission" date="2023-06" db="EMBL/GenBank/DDBJ databases">
        <title>Novel species in genus Planococcus.</title>
        <authorList>
            <person name="Ning S."/>
        </authorList>
    </citation>
    <scope>NUCLEOTIDE SEQUENCE [LARGE SCALE GENOMIC DNA]</scope>
    <source>
        <strain evidence="1 2">N064</strain>
    </source>
</reference>
<name>A0ABT8MSP4_9BACL</name>
<accession>A0ABT8MSP4</accession>
<protein>
    <submittedName>
        <fullName evidence="1">Uncharacterized protein</fullName>
    </submittedName>
</protein>
<dbReference type="Proteomes" id="UP001172054">
    <property type="component" value="Unassembled WGS sequence"/>
</dbReference>
<keyword evidence="2" id="KW-1185">Reference proteome</keyword>